<proteinExistence type="predicted"/>
<protein>
    <submittedName>
        <fullName evidence="3">Alpha/beta hydrolase</fullName>
    </submittedName>
</protein>
<dbReference type="InterPro" id="IPR053145">
    <property type="entry name" value="AB_hydrolase_Est10"/>
</dbReference>
<dbReference type="InterPro" id="IPR029058">
    <property type="entry name" value="AB_hydrolase_fold"/>
</dbReference>
<dbReference type="PANTHER" id="PTHR43265">
    <property type="entry name" value="ESTERASE ESTD"/>
    <property type="match status" value="1"/>
</dbReference>
<dbReference type="PANTHER" id="PTHR43265:SF1">
    <property type="entry name" value="ESTERASE ESTD"/>
    <property type="match status" value="1"/>
</dbReference>
<dbReference type="InterPro" id="IPR022742">
    <property type="entry name" value="Hydrolase_4"/>
</dbReference>
<name>A0A9D9INN0_9BACT</name>
<dbReference type="GO" id="GO:0052689">
    <property type="term" value="F:carboxylic ester hydrolase activity"/>
    <property type="evidence" value="ECO:0007669"/>
    <property type="project" value="TreeGrafter"/>
</dbReference>
<sequence length="272" mass="29586">MKYPSFCLNKKTKEILPCGKEKTIKTWLKGAGGMLRAKVWLPAVKAGEKCPMVIIMHGIMTTKDIYPQPEIAKRLQSRGIAALTFDFNGHGQSYGRFRDMTVLNEKEDALKVAEYAAALPFVEKIALCGHSQGGVVSALCAGELAGRIAAVVLMAPAAVCKDDALNGRIMGAEFDPVSPPETLKVMMHSLGRNYIMVAQGIDIYGKVSAYGGPVCIIHGEKDSTVPVQYGERFKESCPQAELHILPDEGHLLNGNKEEVCSIVTGFLEKYLK</sequence>
<dbReference type="Pfam" id="PF12146">
    <property type="entry name" value="Hydrolase_4"/>
    <property type="match status" value="1"/>
</dbReference>
<dbReference type="AlphaFoldDB" id="A0A9D9INN0"/>
<evidence type="ECO:0000313" key="4">
    <source>
        <dbReference type="Proteomes" id="UP000823757"/>
    </source>
</evidence>
<evidence type="ECO:0000313" key="3">
    <source>
        <dbReference type="EMBL" id="MBO8475089.1"/>
    </source>
</evidence>
<accession>A0A9D9INN0</accession>
<reference evidence="3" key="1">
    <citation type="submission" date="2020-10" db="EMBL/GenBank/DDBJ databases">
        <authorList>
            <person name="Gilroy R."/>
        </authorList>
    </citation>
    <scope>NUCLEOTIDE SEQUENCE</scope>
    <source>
        <strain evidence="3">B1-13419</strain>
    </source>
</reference>
<dbReference type="Proteomes" id="UP000823757">
    <property type="component" value="Unassembled WGS sequence"/>
</dbReference>
<evidence type="ECO:0000259" key="1">
    <source>
        <dbReference type="Pfam" id="PF00561"/>
    </source>
</evidence>
<evidence type="ECO:0000259" key="2">
    <source>
        <dbReference type="Pfam" id="PF12146"/>
    </source>
</evidence>
<reference evidence="3" key="2">
    <citation type="journal article" date="2021" name="PeerJ">
        <title>Extensive microbial diversity within the chicken gut microbiome revealed by metagenomics and culture.</title>
        <authorList>
            <person name="Gilroy R."/>
            <person name="Ravi A."/>
            <person name="Getino M."/>
            <person name="Pursley I."/>
            <person name="Horton D.L."/>
            <person name="Alikhan N.F."/>
            <person name="Baker D."/>
            <person name="Gharbi K."/>
            <person name="Hall N."/>
            <person name="Watson M."/>
            <person name="Adriaenssens E.M."/>
            <person name="Foster-Nyarko E."/>
            <person name="Jarju S."/>
            <person name="Secka A."/>
            <person name="Antonio M."/>
            <person name="Oren A."/>
            <person name="Chaudhuri R.R."/>
            <person name="La Ragione R."/>
            <person name="Hildebrand F."/>
            <person name="Pallen M.J."/>
        </authorList>
    </citation>
    <scope>NUCLEOTIDE SEQUENCE</scope>
    <source>
        <strain evidence="3">B1-13419</strain>
    </source>
</reference>
<dbReference type="SUPFAM" id="SSF53474">
    <property type="entry name" value="alpha/beta-Hydrolases"/>
    <property type="match status" value="1"/>
</dbReference>
<comment type="caution">
    <text evidence="3">The sequence shown here is derived from an EMBL/GenBank/DDBJ whole genome shotgun (WGS) entry which is preliminary data.</text>
</comment>
<dbReference type="EMBL" id="JADIMD010000110">
    <property type="protein sequence ID" value="MBO8475089.1"/>
    <property type="molecule type" value="Genomic_DNA"/>
</dbReference>
<dbReference type="Pfam" id="PF00561">
    <property type="entry name" value="Abhydrolase_1"/>
    <property type="match status" value="1"/>
</dbReference>
<dbReference type="InterPro" id="IPR000073">
    <property type="entry name" value="AB_hydrolase_1"/>
</dbReference>
<feature type="domain" description="AB hydrolase-1" evidence="1">
    <location>
        <begin position="208"/>
        <end position="253"/>
    </location>
</feature>
<dbReference type="Gene3D" id="3.40.50.1820">
    <property type="entry name" value="alpha/beta hydrolase"/>
    <property type="match status" value="1"/>
</dbReference>
<keyword evidence="3" id="KW-0378">Hydrolase</keyword>
<feature type="domain" description="Serine aminopeptidase S33" evidence="2">
    <location>
        <begin position="51"/>
        <end position="162"/>
    </location>
</feature>
<organism evidence="3 4">
    <name type="scientific">Candidatus Cryptobacteroides faecigallinarum</name>
    <dbReference type="NCBI Taxonomy" id="2840763"/>
    <lineage>
        <taxon>Bacteria</taxon>
        <taxon>Pseudomonadati</taxon>
        <taxon>Bacteroidota</taxon>
        <taxon>Bacteroidia</taxon>
        <taxon>Bacteroidales</taxon>
        <taxon>Candidatus Cryptobacteroides</taxon>
    </lineage>
</organism>
<gene>
    <name evidence="3" type="ORF">IAB91_07365</name>
</gene>